<reference evidence="1 2" key="1">
    <citation type="journal article" date="2011" name="Extremophiles">
        <title>Genomic analysis of Acidianus hospitalis W1 a host for studying crenarchaeal virus and plasmid life cycles.</title>
        <authorList>
            <person name="You X.Y."/>
            <person name="Liu C."/>
            <person name="Wang S.Y."/>
            <person name="Jiang C.Y."/>
            <person name="Shah S.A."/>
            <person name="Prangishvili D."/>
            <person name="She Q."/>
            <person name="Liu S.J."/>
            <person name="Garrett R.A."/>
        </authorList>
    </citation>
    <scope>NUCLEOTIDE SEQUENCE [LARGE SCALE GENOMIC DNA]</scope>
    <source>
        <strain evidence="1 2">W1</strain>
    </source>
</reference>
<dbReference type="Proteomes" id="UP000008458">
    <property type="component" value="Chromosome"/>
</dbReference>
<organism evidence="1 2">
    <name type="scientific">Acidianus hospitalis (strain W1)</name>
    <dbReference type="NCBI Taxonomy" id="933801"/>
    <lineage>
        <taxon>Archaea</taxon>
        <taxon>Thermoproteota</taxon>
        <taxon>Thermoprotei</taxon>
        <taxon>Sulfolobales</taxon>
        <taxon>Sulfolobaceae</taxon>
        <taxon>Acidianus</taxon>
    </lineage>
</organism>
<evidence type="ECO:0000313" key="2">
    <source>
        <dbReference type="Proteomes" id="UP000008458"/>
    </source>
</evidence>
<protein>
    <submittedName>
        <fullName evidence="1">Uncharacterized protein</fullName>
    </submittedName>
</protein>
<keyword evidence="2" id="KW-1185">Reference proteome</keyword>
<proteinExistence type="predicted"/>
<dbReference type="STRING" id="933801.Ahos_1771"/>
<name>F4B6V4_ACIHW</name>
<sequence length="65" mass="7338">MCVRPNSFQYVTNTPIYVVMCNRTVTTFEWFSRDNSYKVCTASASADSAGILMNVYLAYSNSNYA</sequence>
<gene>
    <name evidence="1" type="ordered locus">Ahos_1771</name>
</gene>
<evidence type="ECO:0000313" key="1">
    <source>
        <dbReference type="EMBL" id="AEE94647.1"/>
    </source>
</evidence>
<dbReference type="KEGG" id="aho:Ahos_1771"/>
<reference key="2">
    <citation type="journal article" date="2011" name="Extremophiles">
        <title>Genomic analyses of Acidianus hospitalis W1 a host for studying crenarchaeal virus and plasmid life cycles.</title>
        <authorList>
            <person name="You X.Y."/>
            <person name="Liu C."/>
            <person name="Wang S.Y."/>
            <person name="Jiang C.Y."/>
            <person name="Shah S.A."/>
            <person name="Prangishvili D."/>
            <person name="Liu S.J."/>
            <person name="Garrett R.A."/>
        </authorList>
    </citation>
    <scope>NUCLEOTIDE SEQUENCE</scope>
    <source>
        <strain>W1</strain>
    </source>
</reference>
<dbReference type="HOGENOM" id="CLU_2839166_0_0_2"/>
<accession>F4B6V4</accession>
<dbReference type="AlphaFoldDB" id="F4B6V4"/>
<dbReference type="EMBL" id="CP002535">
    <property type="protein sequence ID" value="AEE94647.1"/>
    <property type="molecule type" value="Genomic_DNA"/>
</dbReference>